<dbReference type="SUPFAM" id="SSF46626">
    <property type="entry name" value="Cytochrome c"/>
    <property type="match status" value="1"/>
</dbReference>
<evidence type="ECO:0000256" key="4">
    <source>
        <dbReference type="PROSITE-ProRule" id="PRU00433"/>
    </source>
</evidence>
<keyword evidence="5" id="KW-0732">Signal</keyword>
<dbReference type="GO" id="GO:0009055">
    <property type="term" value="F:electron transfer activity"/>
    <property type="evidence" value="ECO:0007669"/>
    <property type="project" value="InterPro"/>
</dbReference>
<sequence>MTKYLRHGVLTLAAFLLVAGVQSAVAQDDAQKAGAELYANNCMSCHTPTPAKMMGKPVDGLLASMDKVKNMSSPSGPLQKMQQTLKTLSPEQMKDIATYVNQLKP</sequence>
<evidence type="ECO:0000259" key="6">
    <source>
        <dbReference type="PROSITE" id="PS51007"/>
    </source>
</evidence>
<dbReference type="Pfam" id="PF13442">
    <property type="entry name" value="Cytochrome_CBB3"/>
    <property type="match status" value="1"/>
</dbReference>
<comment type="caution">
    <text evidence="7">The sequence shown here is derived from an EMBL/GenBank/DDBJ whole genome shotgun (WGS) entry which is preliminary data.</text>
</comment>
<dbReference type="RefSeq" id="WP_183718088.1">
    <property type="nucleotide sequence ID" value="NZ_JACHGO010000002.1"/>
</dbReference>
<evidence type="ECO:0000256" key="2">
    <source>
        <dbReference type="ARBA" id="ARBA00022723"/>
    </source>
</evidence>
<feature type="domain" description="Cytochrome c" evidence="6">
    <location>
        <begin position="29"/>
        <end position="104"/>
    </location>
</feature>
<protein>
    <submittedName>
        <fullName evidence="7">Mono/diheme cytochrome c family protein</fullName>
    </submittedName>
</protein>
<proteinExistence type="predicted"/>
<dbReference type="InterPro" id="IPR036909">
    <property type="entry name" value="Cyt_c-like_dom_sf"/>
</dbReference>
<feature type="signal peptide" evidence="5">
    <location>
        <begin position="1"/>
        <end position="26"/>
    </location>
</feature>
<dbReference type="Gene3D" id="1.10.760.10">
    <property type="entry name" value="Cytochrome c-like domain"/>
    <property type="match status" value="1"/>
</dbReference>
<dbReference type="Proteomes" id="UP000539075">
    <property type="component" value="Unassembled WGS sequence"/>
</dbReference>
<keyword evidence="8" id="KW-1185">Reference proteome</keyword>
<dbReference type="GO" id="GO:0046872">
    <property type="term" value="F:metal ion binding"/>
    <property type="evidence" value="ECO:0007669"/>
    <property type="project" value="UniProtKB-KW"/>
</dbReference>
<name>A0A7W8C0P8_9BACT</name>
<dbReference type="EMBL" id="JACHGO010000002">
    <property type="protein sequence ID" value="MBB5142708.1"/>
    <property type="molecule type" value="Genomic_DNA"/>
</dbReference>
<accession>A0A7W8C0P8</accession>
<evidence type="ECO:0000256" key="1">
    <source>
        <dbReference type="ARBA" id="ARBA00022617"/>
    </source>
</evidence>
<gene>
    <name evidence="7" type="ORF">HNQ38_000787</name>
</gene>
<evidence type="ECO:0000256" key="3">
    <source>
        <dbReference type="ARBA" id="ARBA00023004"/>
    </source>
</evidence>
<evidence type="ECO:0000313" key="7">
    <source>
        <dbReference type="EMBL" id="MBB5142708.1"/>
    </source>
</evidence>
<feature type="chain" id="PRO_5030920024" evidence="5">
    <location>
        <begin position="27"/>
        <end position="105"/>
    </location>
</feature>
<keyword evidence="3 4" id="KW-0408">Iron</keyword>
<organism evidence="7 8">
    <name type="scientific">Desulfovibrio intestinalis</name>
    <dbReference type="NCBI Taxonomy" id="58621"/>
    <lineage>
        <taxon>Bacteria</taxon>
        <taxon>Pseudomonadati</taxon>
        <taxon>Thermodesulfobacteriota</taxon>
        <taxon>Desulfovibrionia</taxon>
        <taxon>Desulfovibrionales</taxon>
        <taxon>Desulfovibrionaceae</taxon>
        <taxon>Desulfovibrio</taxon>
    </lineage>
</organism>
<dbReference type="AlphaFoldDB" id="A0A7W8C0P8"/>
<dbReference type="InterPro" id="IPR009056">
    <property type="entry name" value="Cyt_c-like_dom"/>
</dbReference>
<keyword evidence="2 4" id="KW-0479">Metal-binding</keyword>
<reference evidence="7 8" key="1">
    <citation type="submission" date="2020-08" db="EMBL/GenBank/DDBJ databases">
        <title>Genomic Encyclopedia of Type Strains, Phase IV (KMG-IV): sequencing the most valuable type-strain genomes for metagenomic binning, comparative biology and taxonomic classification.</title>
        <authorList>
            <person name="Goeker M."/>
        </authorList>
    </citation>
    <scope>NUCLEOTIDE SEQUENCE [LARGE SCALE GENOMIC DNA]</scope>
    <source>
        <strain evidence="7 8">DSM 11275</strain>
    </source>
</reference>
<dbReference type="PROSITE" id="PS51007">
    <property type="entry name" value="CYTC"/>
    <property type="match status" value="1"/>
</dbReference>
<dbReference type="GO" id="GO:0020037">
    <property type="term" value="F:heme binding"/>
    <property type="evidence" value="ECO:0007669"/>
    <property type="project" value="InterPro"/>
</dbReference>
<evidence type="ECO:0000256" key="5">
    <source>
        <dbReference type="SAM" id="SignalP"/>
    </source>
</evidence>
<evidence type="ECO:0000313" key="8">
    <source>
        <dbReference type="Proteomes" id="UP000539075"/>
    </source>
</evidence>
<keyword evidence="1 4" id="KW-0349">Heme</keyword>